<feature type="region of interest" description="Disordered" evidence="1">
    <location>
        <begin position="84"/>
        <end position="128"/>
    </location>
</feature>
<proteinExistence type="predicted"/>
<name>A0AAD9DS67_9TELE</name>
<dbReference type="AlphaFoldDB" id="A0AAD9DS67"/>
<protein>
    <submittedName>
        <fullName evidence="2">Uncharacterized protein</fullName>
    </submittedName>
</protein>
<comment type="caution">
    <text evidence="2">The sequence shown here is derived from an EMBL/GenBank/DDBJ whole genome shotgun (WGS) entry which is preliminary data.</text>
</comment>
<evidence type="ECO:0000313" key="3">
    <source>
        <dbReference type="Proteomes" id="UP001239994"/>
    </source>
</evidence>
<evidence type="ECO:0000256" key="1">
    <source>
        <dbReference type="SAM" id="MobiDB-lite"/>
    </source>
</evidence>
<evidence type="ECO:0000313" key="2">
    <source>
        <dbReference type="EMBL" id="KAK1792046.1"/>
    </source>
</evidence>
<gene>
    <name evidence="2" type="ORF">P4O66_001824</name>
</gene>
<dbReference type="EMBL" id="JAROKS010000019">
    <property type="protein sequence ID" value="KAK1792046.1"/>
    <property type="molecule type" value="Genomic_DNA"/>
</dbReference>
<accession>A0AAD9DS67</accession>
<keyword evidence="3" id="KW-1185">Reference proteome</keyword>
<organism evidence="2 3">
    <name type="scientific">Electrophorus voltai</name>
    <dbReference type="NCBI Taxonomy" id="2609070"/>
    <lineage>
        <taxon>Eukaryota</taxon>
        <taxon>Metazoa</taxon>
        <taxon>Chordata</taxon>
        <taxon>Craniata</taxon>
        <taxon>Vertebrata</taxon>
        <taxon>Euteleostomi</taxon>
        <taxon>Actinopterygii</taxon>
        <taxon>Neopterygii</taxon>
        <taxon>Teleostei</taxon>
        <taxon>Ostariophysi</taxon>
        <taxon>Gymnotiformes</taxon>
        <taxon>Gymnotoidei</taxon>
        <taxon>Gymnotidae</taxon>
        <taxon>Electrophorus</taxon>
    </lineage>
</organism>
<dbReference type="Proteomes" id="UP001239994">
    <property type="component" value="Unassembled WGS sequence"/>
</dbReference>
<feature type="compositionally biased region" description="Basic and acidic residues" evidence="1">
    <location>
        <begin position="100"/>
        <end position="113"/>
    </location>
</feature>
<reference evidence="2" key="1">
    <citation type="submission" date="2023-03" db="EMBL/GenBank/DDBJ databases">
        <title>Electrophorus voltai genome.</title>
        <authorList>
            <person name="Bian C."/>
        </authorList>
    </citation>
    <scope>NUCLEOTIDE SEQUENCE</scope>
    <source>
        <strain evidence="2">CB-2022</strain>
        <tissue evidence="2">Muscle</tissue>
    </source>
</reference>
<sequence length="128" mass="13747">MPGMVLGVGHRAPERPSLILASLHGSTAGEGPVGFYGDQPVRYDRYSELESAGLSGDQPNYVDRYSEVESAGSCMDLKEGYAEYGERGESNDVALESDMGSDREENPSMKGEEVPQEDPPSQIDITGS</sequence>